<name>A0A1Y2NT84_STRFR</name>
<sequence length="32" mass="3499">MTWPWLCAALAALGLALVWLALLLTYRPGGTR</sequence>
<evidence type="ECO:0000313" key="4">
    <source>
        <dbReference type="Proteomes" id="UP000731519"/>
    </source>
</evidence>
<reference evidence="2 3" key="2">
    <citation type="submission" date="2016-09" db="EMBL/GenBank/DDBJ databases">
        <title>Streptomyces fradiae DSM40063, a candidate organism with high potential of specific P450 cytochromes.</title>
        <authorList>
            <person name="Grumaz C."/>
            <person name="Vainshtein Y."/>
            <person name="Kirstahler P."/>
            <person name="Sohn K."/>
        </authorList>
    </citation>
    <scope>NUCLEOTIDE SEQUENCE [LARGE SCALE GENOMIC DNA]</scope>
    <source>
        <strain evidence="2 3">DSM 40063</strain>
    </source>
</reference>
<dbReference type="EMBL" id="ASYR01000041">
    <property type="protein sequence ID" value="KAF0647122.1"/>
    <property type="molecule type" value="Genomic_DNA"/>
</dbReference>
<dbReference type="Proteomes" id="UP000731519">
    <property type="component" value="Unassembled WGS sequence"/>
</dbReference>
<comment type="caution">
    <text evidence="2">The sequence shown here is derived from an EMBL/GenBank/DDBJ whole genome shotgun (WGS) entry which is preliminary data.</text>
</comment>
<evidence type="ECO:0000313" key="2">
    <source>
        <dbReference type="EMBL" id="OSY50451.1"/>
    </source>
</evidence>
<evidence type="ECO:0000313" key="1">
    <source>
        <dbReference type="EMBL" id="KAF0647122.1"/>
    </source>
</evidence>
<proteinExistence type="predicted"/>
<accession>A0A1Y2NT84</accession>
<reference evidence="1 4" key="1">
    <citation type="submission" date="2013-05" db="EMBL/GenBank/DDBJ databases">
        <title>Genome Sequence of Streptomyces fradiae.</title>
        <authorList>
            <person name="Kirby R."/>
        </authorList>
    </citation>
    <scope>NUCLEOTIDE SEQUENCE [LARGE SCALE GENOMIC DNA]</scope>
    <source>
        <strain evidence="1 4">ATCC 10745</strain>
    </source>
</reference>
<keyword evidence="4" id="KW-1185">Reference proteome</keyword>
<dbReference type="AlphaFoldDB" id="A0A1Y2NT84"/>
<gene>
    <name evidence="2" type="ORF">BG846_03929</name>
    <name evidence="1" type="ORF">K701_25370</name>
</gene>
<organism evidence="2 3">
    <name type="scientific">Streptomyces fradiae ATCC 10745 = DSM 40063</name>
    <dbReference type="NCBI Taxonomy" id="1319510"/>
    <lineage>
        <taxon>Bacteria</taxon>
        <taxon>Bacillati</taxon>
        <taxon>Actinomycetota</taxon>
        <taxon>Actinomycetes</taxon>
        <taxon>Kitasatosporales</taxon>
        <taxon>Streptomycetaceae</taxon>
        <taxon>Streptomyces</taxon>
    </lineage>
</organism>
<dbReference type="Proteomes" id="UP000194318">
    <property type="component" value="Unassembled WGS sequence"/>
</dbReference>
<dbReference type="EMBL" id="MIFZ01000281">
    <property type="protein sequence ID" value="OSY50451.1"/>
    <property type="molecule type" value="Genomic_DNA"/>
</dbReference>
<protein>
    <submittedName>
        <fullName evidence="2">Uncharacterized protein</fullName>
    </submittedName>
</protein>
<evidence type="ECO:0000313" key="3">
    <source>
        <dbReference type="Proteomes" id="UP000194318"/>
    </source>
</evidence>